<reference evidence="8 9" key="1">
    <citation type="submission" date="2015-09" db="EMBL/GenBank/DDBJ databases">
        <title>Identification and resolution of microdiversity through metagenomic sequencing of parallel consortia.</title>
        <authorList>
            <person name="Nelson W.C."/>
            <person name="Romine M.F."/>
            <person name="Lindemann S.R."/>
        </authorList>
    </citation>
    <scope>NUCLEOTIDE SEQUENCE [LARGE SCALE GENOMIC DNA]</scope>
    <source>
        <strain evidence="8">HL-49</strain>
    </source>
</reference>
<dbReference type="PATRIC" id="fig|1305737.6.peg.1934"/>
<keyword evidence="5 7" id="KW-0378">Hydrolase</keyword>
<dbReference type="HAMAP" id="MF_00009">
    <property type="entry name" value="Endoribonucl_YbeY"/>
    <property type="match status" value="1"/>
</dbReference>
<keyword evidence="2 7" id="KW-0540">Nuclease</keyword>
<evidence type="ECO:0000256" key="3">
    <source>
        <dbReference type="ARBA" id="ARBA00022723"/>
    </source>
</evidence>
<dbReference type="GO" id="GO:0006364">
    <property type="term" value="P:rRNA processing"/>
    <property type="evidence" value="ECO:0007669"/>
    <property type="project" value="UniProtKB-UniRule"/>
</dbReference>
<dbReference type="GO" id="GO:0004222">
    <property type="term" value="F:metalloendopeptidase activity"/>
    <property type="evidence" value="ECO:0007669"/>
    <property type="project" value="InterPro"/>
</dbReference>
<accession>A0A0P7YPQ2</accession>
<dbReference type="Gene3D" id="3.40.390.30">
    <property type="entry name" value="Metalloproteases ('zincins'), catalytic domain"/>
    <property type="match status" value="1"/>
</dbReference>
<protein>
    <recommendedName>
        <fullName evidence="7">Endoribonuclease YbeY</fullName>
        <ecNumber evidence="7">3.1.-.-</ecNumber>
    </recommendedName>
</protein>
<keyword evidence="6 7" id="KW-0862">Zinc</keyword>
<evidence type="ECO:0000256" key="5">
    <source>
        <dbReference type="ARBA" id="ARBA00022801"/>
    </source>
</evidence>
<dbReference type="GO" id="GO:0004521">
    <property type="term" value="F:RNA endonuclease activity"/>
    <property type="evidence" value="ECO:0007669"/>
    <property type="project" value="UniProtKB-UniRule"/>
</dbReference>
<keyword evidence="7" id="KW-0963">Cytoplasm</keyword>
<organism evidence="8 9">
    <name type="scientific">Algoriphagus marincola HL-49</name>
    <dbReference type="NCBI Taxonomy" id="1305737"/>
    <lineage>
        <taxon>Bacteria</taxon>
        <taxon>Pseudomonadati</taxon>
        <taxon>Bacteroidota</taxon>
        <taxon>Cytophagia</taxon>
        <taxon>Cytophagales</taxon>
        <taxon>Cyclobacteriaceae</taxon>
        <taxon>Algoriphagus</taxon>
    </lineage>
</organism>
<comment type="cofactor">
    <cofactor evidence="7">
        <name>Zn(2+)</name>
        <dbReference type="ChEBI" id="CHEBI:29105"/>
    </cofactor>
    <text evidence="7">Binds 1 zinc ion.</text>
</comment>
<feature type="binding site" evidence="7">
    <location>
        <position position="112"/>
    </location>
    <ligand>
        <name>Zn(2+)</name>
        <dbReference type="ChEBI" id="CHEBI:29105"/>
        <note>catalytic</note>
    </ligand>
</feature>
<comment type="caution">
    <text evidence="8">The sequence shown here is derived from an EMBL/GenBank/DDBJ whole genome shotgun (WGS) entry which is preliminary data.</text>
</comment>
<dbReference type="EC" id="3.1.-.-" evidence="7"/>
<name>A0A0P7YPQ2_9BACT</name>
<dbReference type="PANTHER" id="PTHR46986:SF1">
    <property type="entry name" value="ENDORIBONUCLEASE YBEY, CHLOROPLASTIC"/>
    <property type="match status" value="1"/>
</dbReference>
<feature type="binding site" evidence="7">
    <location>
        <position position="108"/>
    </location>
    <ligand>
        <name>Zn(2+)</name>
        <dbReference type="ChEBI" id="CHEBI:29105"/>
        <note>catalytic</note>
    </ligand>
</feature>
<dbReference type="OrthoDB" id="9811984at2"/>
<dbReference type="eggNOG" id="COG0319">
    <property type="taxonomic scope" value="Bacteria"/>
</dbReference>
<dbReference type="InterPro" id="IPR002036">
    <property type="entry name" value="YbeY"/>
</dbReference>
<evidence type="ECO:0000256" key="4">
    <source>
        <dbReference type="ARBA" id="ARBA00022759"/>
    </source>
</evidence>
<dbReference type="InterPro" id="IPR023091">
    <property type="entry name" value="MetalPrtase_cat_dom_sf_prd"/>
</dbReference>
<dbReference type="Pfam" id="PF02130">
    <property type="entry name" value="YbeY"/>
    <property type="match status" value="1"/>
</dbReference>
<evidence type="ECO:0000256" key="7">
    <source>
        <dbReference type="HAMAP-Rule" id="MF_00009"/>
    </source>
</evidence>
<dbReference type="STRING" id="1305737.GCA_000526355_02911"/>
<gene>
    <name evidence="7 8" type="primary">ybeY</name>
    <name evidence="8" type="ORF">HLUCCX10_06345</name>
</gene>
<dbReference type="EMBL" id="LJXT01000030">
    <property type="protein sequence ID" value="KPQ17525.1"/>
    <property type="molecule type" value="Genomic_DNA"/>
</dbReference>
<dbReference type="GO" id="GO:0005737">
    <property type="term" value="C:cytoplasm"/>
    <property type="evidence" value="ECO:0007669"/>
    <property type="project" value="UniProtKB-SubCell"/>
</dbReference>
<evidence type="ECO:0000256" key="1">
    <source>
        <dbReference type="ARBA" id="ARBA00010875"/>
    </source>
</evidence>
<keyword evidence="4 7" id="KW-0255">Endonuclease</keyword>
<comment type="function">
    <text evidence="7">Single strand-specific metallo-endoribonuclease involved in late-stage 70S ribosome quality control and in maturation of the 3' terminus of the 16S rRNA.</text>
</comment>
<keyword evidence="7" id="KW-0698">rRNA processing</keyword>
<evidence type="ECO:0000313" key="9">
    <source>
        <dbReference type="Proteomes" id="UP000050421"/>
    </source>
</evidence>
<comment type="similarity">
    <text evidence="1 7">Belongs to the endoribonuclease YbeY family.</text>
</comment>
<evidence type="ECO:0000256" key="2">
    <source>
        <dbReference type="ARBA" id="ARBA00022722"/>
    </source>
</evidence>
<evidence type="ECO:0000313" key="8">
    <source>
        <dbReference type="EMBL" id="KPQ17525.1"/>
    </source>
</evidence>
<dbReference type="NCBIfam" id="TIGR00043">
    <property type="entry name" value="rRNA maturation RNase YbeY"/>
    <property type="match status" value="1"/>
</dbReference>
<dbReference type="SUPFAM" id="SSF55486">
    <property type="entry name" value="Metalloproteases ('zincins'), catalytic domain"/>
    <property type="match status" value="1"/>
</dbReference>
<sequence>MAIHFFTEDTSFNLPQKRVRKSWLNSLAASEGFQIVELNYIFCSDEYLHKINLEYLDHDTFTDIITFDNSEEEHIIEGDIFISIDRVKENAQTHTTELRQELSRVIAHGLFHLMGYKDKEKEDIRTMRDKESVGINLFEELIVPRETGE</sequence>
<evidence type="ECO:0000256" key="6">
    <source>
        <dbReference type="ARBA" id="ARBA00022833"/>
    </source>
</evidence>
<comment type="subcellular location">
    <subcellularLocation>
        <location evidence="7">Cytoplasm</location>
    </subcellularLocation>
</comment>
<proteinExistence type="inferred from homology"/>
<dbReference type="PANTHER" id="PTHR46986">
    <property type="entry name" value="ENDORIBONUCLEASE YBEY, CHLOROPLASTIC"/>
    <property type="match status" value="1"/>
</dbReference>
<keyword evidence="3 7" id="KW-0479">Metal-binding</keyword>
<feature type="binding site" evidence="7">
    <location>
        <position position="118"/>
    </location>
    <ligand>
        <name>Zn(2+)</name>
        <dbReference type="ChEBI" id="CHEBI:29105"/>
        <note>catalytic</note>
    </ligand>
</feature>
<dbReference type="AlphaFoldDB" id="A0A0P7YPQ2"/>
<keyword evidence="7" id="KW-0690">Ribosome biogenesis</keyword>
<dbReference type="Proteomes" id="UP000050421">
    <property type="component" value="Unassembled WGS sequence"/>
</dbReference>
<dbReference type="GO" id="GO:0008270">
    <property type="term" value="F:zinc ion binding"/>
    <property type="evidence" value="ECO:0007669"/>
    <property type="project" value="UniProtKB-UniRule"/>
</dbReference>